<dbReference type="InterPro" id="IPR007705">
    <property type="entry name" value="Vesicle_trsprt_v-SNARE_N"/>
</dbReference>
<evidence type="ECO:0000313" key="11">
    <source>
        <dbReference type="EMBL" id="KAF9516525.1"/>
    </source>
</evidence>
<dbReference type="GO" id="GO:0012507">
    <property type="term" value="C:ER to Golgi transport vesicle membrane"/>
    <property type="evidence" value="ECO:0007669"/>
    <property type="project" value="TreeGrafter"/>
</dbReference>
<evidence type="ECO:0000256" key="2">
    <source>
        <dbReference type="ARBA" id="ARBA00006108"/>
    </source>
</evidence>
<evidence type="ECO:0000259" key="10">
    <source>
        <dbReference type="SMART" id="SM00397"/>
    </source>
</evidence>
<dbReference type="Proteomes" id="UP000886523">
    <property type="component" value="Unassembled WGS sequence"/>
</dbReference>
<feature type="transmembrane region" description="Helical" evidence="9">
    <location>
        <begin position="205"/>
        <end position="223"/>
    </location>
</feature>
<dbReference type="Pfam" id="PF12352">
    <property type="entry name" value="V-SNARE_C"/>
    <property type="match status" value="1"/>
</dbReference>
<dbReference type="GO" id="GO:0031201">
    <property type="term" value="C:SNARE complex"/>
    <property type="evidence" value="ECO:0007669"/>
    <property type="project" value="TreeGrafter"/>
</dbReference>
<dbReference type="Gene3D" id="1.20.58.400">
    <property type="entry name" value="t-snare proteins"/>
    <property type="match status" value="1"/>
</dbReference>
<dbReference type="GO" id="GO:0006896">
    <property type="term" value="P:Golgi to vacuole transport"/>
    <property type="evidence" value="ECO:0007669"/>
    <property type="project" value="TreeGrafter"/>
</dbReference>
<dbReference type="GO" id="GO:0005794">
    <property type="term" value="C:Golgi apparatus"/>
    <property type="evidence" value="ECO:0007669"/>
    <property type="project" value="TreeGrafter"/>
</dbReference>
<name>A0A9P6B3Z6_9AGAM</name>
<evidence type="ECO:0000256" key="7">
    <source>
        <dbReference type="ARBA" id="ARBA00023054"/>
    </source>
</evidence>
<protein>
    <recommendedName>
        <fullName evidence="10">t-SNARE coiled-coil homology domain-containing protein</fullName>
    </recommendedName>
</protein>
<organism evidence="11 12">
    <name type="scientific">Hydnum rufescens UP504</name>
    <dbReference type="NCBI Taxonomy" id="1448309"/>
    <lineage>
        <taxon>Eukaryota</taxon>
        <taxon>Fungi</taxon>
        <taxon>Dikarya</taxon>
        <taxon>Basidiomycota</taxon>
        <taxon>Agaricomycotina</taxon>
        <taxon>Agaricomycetes</taxon>
        <taxon>Cantharellales</taxon>
        <taxon>Hydnaceae</taxon>
        <taxon>Hydnum</taxon>
    </lineage>
</organism>
<evidence type="ECO:0000256" key="3">
    <source>
        <dbReference type="ARBA" id="ARBA00022448"/>
    </source>
</evidence>
<dbReference type="GO" id="GO:0031902">
    <property type="term" value="C:late endosome membrane"/>
    <property type="evidence" value="ECO:0007669"/>
    <property type="project" value="TreeGrafter"/>
</dbReference>
<dbReference type="CDD" id="cd15862">
    <property type="entry name" value="SNARE_Vti1"/>
    <property type="match status" value="1"/>
</dbReference>
<dbReference type="GO" id="GO:0006891">
    <property type="term" value="P:intra-Golgi vesicle-mediated transport"/>
    <property type="evidence" value="ECO:0007669"/>
    <property type="project" value="TreeGrafter"/>
</dbReference>
<keyword evidence="6 9" id="KW-1133">Transmembrane helix</keyword>
<evidence type="ECO:0000256" key="9">
    <source>
        <dbReference type="SAM" id="Phobius"/>
    </source>
</evidence>
<dbReference type="Pfam" id="PF05008">
    <property type="entry name" value="V-SNARE"/>
    <property type="match status" value="1"/>
</dbReference>
<keyword evidence="7" id="KW-0175">Coiled coil</keyword>
<proteinExistence type="inferred from homology"/>
<dbReference type="InterPro" id="IPR010989">
    <property type="entry name" value="SNARE"/>
</dbReference>
<dbReference type="PANTHER" id="PTHR21230:SF26">
    <property type="entry name" value="VESICLE TRANSPORT THROUGH INTERACTION WITH T-SNARES HOMOLOG 1A"/>
    <property type="match status" value="1"/>
</dbReference>
<evidence type="ECO:0000256" key="8">
    <source>
        <dbReference type="ARBA" id="ARBA00023136"/>
    </source>
</evidence>
<reference evidence="11" key="1">
    <citation type="journal article" date="2020" name="Nat. Commun.">
        <title>Large-scale genome sequencing of mycorrhizal fungi provides insights into the early evolution of symbiotic traits.</title>
        <authorList>
            <person name="Miyauchi S."/>
            <person name="Kiss E."/>
            <person name="Kuo A."/>
            <person name="Drula E."/>
            <person name="Kohler A."/>
            <person name="Sanchez-Garcia M."/>
            <person name="Morin E."/>
            <person name="Andreopoulos B."/>
            <person name="Barry K.W."/>
            <person name="Bonito G."/>
            <person name="Buee M."/>
            <person name="Carver A."/>
            <person name="Chen C."/>
            <person name="Cichocki N."/>
            <person name="Clum A."/>
            <person name="Culley D."/>
            <person name="Crous P.W."/>
            <person name="Fauchery L."/>
            <person name="Girlanda M."/>
            <person name="Hayes R.D."/>
            <person name="Keri Z."/>
            <person name="LaButti K."/>
            <person name="Lipzen A."/>
            <person name="Lombard V."/>
            <person name="Magnuson J."/>
            <person name="Maillard F."/>
            <person name="Murat C."/>
            <person name="Nolan M."/>
            <person name="Ohm R.A."/>
            <person name="Pangilinan J."/>
            <person name="Pereira M.F."/>
            <person name="Perotto S."/>
            <person name="Peter M."/>
            <person name="Pfister S."/>
            <person name="Riley R."/>
            <person name="Sitrit Y."/>
            <person name="Stielow J.B."/>
            <person name="Szollosi G."/>
            <person name="Zifcakova L."/>
            <person name="Stursova M."/>
            <person name="Spatafora J.W."/>
            <person name="Tedersoo L."/>
            <person name="Vaario L.M."/>
            <person name="Yamada A."/>
            <person name="Yan M."/>
            <person name="Wang P."/>
            <person name="Xu J."/>
            <person name="Bruns T."/>
            <person name="Baldrian P."/>
            <person name="Vilgalys R."/>
            <person name="Dunand C."/>
            <person name="Henrissat B."/>
            <person name="Grigoriev I.V."/>
            <person name="Hibbett D."/>
            <person name="Nagy L.G."/>
            <person name="Martin F.M."/>
        </authorList>
    </citation>
    <scope>NUCLEOTIDE SEQUENCE</scope>
    <source>
        <strain evidence="11">UP504</strain>
    </source>
</reference>
<evidence type="ECO:0000256" key="4">
    <source>
        <dbReference type="ARBA" id="ARBA00022692"/>
    </source>
</evidence>
<keyword evidence="4 9" id="KW-0812">Transmembrane</keyword>
<evidence type="ECO:0000256" key="5">
    <source>
        <dbReference type="ARBA" id="ARBA00022927"/>
    </source>
</evidence>
<comment type="similarity">
    <text evidence="2">Belongs to the VTI1 family.</text>
</comment>
<dbReference type="OrthoDB" id="430637at2759"/>
<dbReference type="GO" id="GO:0016236">
    <property type="term" value="P:macroautophagy"/>
    <property type="evidence" value="ECO:0007669"/>
    <property type="project" value="TreeGrafter"/>
</dbReference>
<comment type="subcellular location">
    <subcellularLocation>
        <location evidence="1">Membrane</location>
        <topology evidence="1">Single-pass type IV membrane protein</topology>
    </subcellularLocation>
</comment>
<dbReference type="InterPro" id="IPR000727">
    <property type="entry name" value="T_SNARE_dom"/>
</dbReference>
<dbReference type="GO" id="GO:0048280">
    <property type="term" value="P:vesicle fusion with Golgi apparatus"/>
    <property type="evidence" value="ECO:0007669"/>
    <property type="project" value="TreeGrafter"/>
</dbReference>
<dbReference type="InterPro" id="IPR038407">
    <property type="entry name" value="v-SNARE_N_sf"/>
</dbReference>
<dbReference type="GO" id="GO:0005484">
    <property type="term" value="F:SNAP receptor activity"/>
    <property type="evidence" value="ECO:0007669"/>
    <property type="project" value="TreeGrafter"/>
</dbReference>
<sequence>MDTSPTALFDSYEQDFNQILSSVRSKLDGEAKEQKGEQRKATLRRVDMEVEEADEIVSQMEVEIQGMPQSVKAQYQGRVRTGKVELSRLRAQAKELHLSASRAELLGSASFAASSGSLDDDFGSSQRTRLLQGTQTLADSTKRLQDSHRIALETEDVGADILRNLHIQREGIVRTRDTLQEADSSINRASGTLKKMIRRMYQQRVVTGVIIIILLFLIGFILWHKLSPQ</sequence>
<keyword evidence="8 9" id="KW-0472">Membrane</keyword>
<dbReference type="AlphaFoldDB" id="A0A9P6B3Z6"/>
<feature type="domain" description="T-SNARE coiled-coil homology" evidence="10">
    <location>
        <begin position="129"/>
        <end position="196"/>
    </location>
</feature>
<dbReference type="GO" id="GO:0005789">
    <property type="term" value="C:endoplasmic reticulum membrane"/>
    <property type="evidence" value="ECO:0007669"/>
    <property type="project" value="TreeGrafter"/>
</dbReference>
<dbReference type="EMBL" id="MU128938">
    <property type="protein sequence ID" value="KAF9516525.1"/>
    <property type="molecule type" value="Genomic_DNA"/>
</dbReference>
<keyword evidence="3" id="KW-0813">Transport</keyword>
<dbReference type="GO" id="GO:0005829">
    <property type="term" value="C:cytosol"/>
    <property type="evidence" value="ECO:0007669"/>
    <property type="project" value="GOC"/>
</dbReference>
<evidence type="ECO:0000256" key="6">
    <source>
        <dbReference type="ARBA" id="ARBA00022989"/>
    </source>
</evidence>
<dbReference type="GO" id="GO:0006886">
    <property type="term" value="P:intracellular protein transport"/>
    <property type="evidence" value="ECO:0007669"/>
    <property type="project" value="InterPro"/>
</dbReference>
<dbReference type="FunFam" id="1.20.5.110:FF:000002">
    <property type="entry name" value="Vesicle transport through interaction with t-SNAREsB"/>
    <property type="match status" value="1"/>
</dbReference>
<keyword evidence="12" id="KW-1185">Reference proteome</keyword>
<dbReference type="PANTHER" id="PTHR21230">
    <property type="entry name" value="VESICLE TRANSPORT V-SNARE PROTEIN VTI1-RELATED"/>
    <property type="match status" value="1"/>
</dbReference>
<dbReference type="Gene3D" id="1.20.5.110">
    <property type="match status" value="1"/>
</dbReference>
<dbReference type="SUPFAM" id="SSF58038">
    <property type="entry name" value="SNARE fusion complex"/>
    <property type="match status" value="1"/>
</dbReference>
<evidence type="ECO:0000313" key="12">
    <source>
        <dbReference type="Proteomes" id="UP000886523"/>
    </source>
</evidence>
<accession>A0A9P6B3Z6</accession>
<dbReference type="GO" id="GO:0000149">
    <property type="term" value="F:SNARE binding"/>
    <property type="evidence" value="ECO:0007669"/>
    <property type="project" value="TreeGrafter"/>
</dbReference>
<dbReference type="SMART" id="SM00397">
    <property type="entry name" value="t_SNARE"/>
    <property type="match status" value="1"/>
</dbReference>
<dbReference type="GO" id="GO:0042147">
    <property type="term" value="P:retrograde transport, endosome to Golgi"/>
    <property type="evidence" value="ECO:0007669"/>
    <property type="project" value="TreeGrafter"/>
</dbReference>
<dbReference type="SUPFAM" id="SSF47661">
    <property type="entry name" value="t-snare proteins"/>
    <property type="match status" value="1"/>
</dbReference>
<comment type="caution">
    <text evidence="11">The sequence shown here is derived from an EMBL/GenBank/DDBJ whole genome shotgun (WGS) entry which is preliminary data.</text>
</comment>
<keyword evidence="5" id="KW-0653">Protein transport</keyword>
<gene>
    <name evidence="11" type="ORF">BS47DRAFT_1327274</name>
</gene>
<evidence type="ECO:0000256" key="1">
    <source>
        <dbReference type="ARBA" id="ARBA00004211"/>
    </source>
</evidence>